<keyword evidence="5" id="KW-0539">Nucleus</keyword>
<dbReference type="AlphaFoldDB" id="A0A1S3W0A9"/>
<protein>
    <submittedName>
        <fullName evidence="10">Uncharacterized protein LOC106779995</fullName>
    </submittedName>
</protein>
<dbReference type="InterPro" id="IPR012337">
    <property type="entry name" value="RNaseH-like_sf"/>
</dbReference>
<dbReference type="RefSeq" id="XP_014523714.1">
    <property type="nucleotide sequence ID" value="XM_014668228.1"/>
</dbReference>
<dbReference type="Pfam" id="PF05699">
    <property type="entry name" value="Dimer_Tnp_hAT"/>
    <property type="match status" value="1"/>
</dbReference>
<feature type="domain" description="HAT C-terminal dimerisation" evidence="8">
    <location>
        <begin position="547"/>
        <end position="621"/>
    </location>
</feature>
<dbReference type="PANTHER" id="PTHR46481">
    <property type="entry name" value="ZINC FINGER BED DOMAIN-CONTAINING PROTEIN 4"/>
    <property type="match status" value="1"/>
</dbReference>
<evidence type="ECO:0000256" key="3">
    <source>
        <dbReference type="ARBA" id="ARBA00022771"/>
    </source>
</evidence>
<organism evidence="9 10">
    <name type="scientific">Vigna radiata var. radiata</name>
    <name type="common">Mung bean</name>
    <name type="synonym">Phaseolus aureus</name>
    <dbReference type="NCBI Taxonomy" id="3916"/>
    <lineage>
        <taxon>Eukaryota</taxon>
        <taxon>Viridiplantae</taxon>
        <taxon>Streptophyta</taxon>
        <taxon>Embryophyta</taxon>
        <taxon>Tracheophyta</taxon>
        <taxon>Spermatophyta</taxon>
        <taxon>Magnoliopsida</taxon>
        <taxon>eudicotyledons</taxon>
        <taxon>Gunneridae</taxon>
        <taxon>Pentapetalae</taxon>
        <taxon>rosids</taxon>
        <taxon>fabids</taxon>
        <taxon>Fabales</taxon>
        <taxon>Fabaceae</taxon>
        <taxon>Papilionoideae</taxon>
        <taxon>50 kb inversion clade</taxon>
        <taxon>NPAAA clade</taxon>
        <taxon>indigoferoid/millettioid clade</taxon>
        <taxon>Phaseoleae</taxon>
        <taxon>Vigna</taxon>
    </lineage>
</organism>
<dbReference type="PANTHER" id="PTHR46481:SF10">
    <property type="entry name" value="ZINC FINGER BED DOMAIN-CONTAINING PROTEIN 39"/>
    <property type="match status" value="1"/>
</dbReference>
<proteinExistence type="predicted"/>
<dbReference type="KEGG" id="vra:106779995"/>
<evidence type="ECO:0000256" key="5">
    <source>
        <dbReference type="ARBA" id="ARBA00023242"/>
    </source>
</evidence>
<dbReference type="GO" id="GO:0005634">
    <property type="term" value="C:nucleus"/>
    <property type="evidence" value="ECO:0007669"/>
    <property type="project" value="UniProtKB-SubCell"/>
</dbReference>
<keyword evidence="2" id="KW-0479">Metal-binding</keyword>
<evidence type="ECO:0000256" key="7">
    <source>
        <dbReference type="SAM" id="MobiDB-lite"/>
    </source>
</evidence>
<evidence type="ECO:0000256" key="6">
    <source>
        <dbReference type="SAM" id="Coils"/>
    </source>
</evidence>
<dbReference type="GeneID" id="106779995"/>
<dbReference type="OrthoDB" id="6613325at2759"/>
<evidence type="ECO:0000259" key="8">
    <source>
        <dbReference type="Pfam" id="PF05699"/>
    </source>
</evidence>
<feature type="coiled-coil region" evidence="6">
    <location>
        <begin position="300"/>
        <end position="332"/>
    </location>
</feature>
<evidence type="ECO:0000256" key="2">
    <source>
        <dbReference type="ARBA" id="ARBA00022723"/>
    </source>
</evidence>
<keyword evidence="9" id="KW-1185">Reference proteome</keyword>
<dbReference type="GO" id="GO:0008270">
    <property type="term" value="F:zinc ion binding"/>
    <property type="evidence" value="ECO:0007669"/>
    <property type="project" value="UniProtKB-KW"/>
</dbReference>
<dbReference type="SUPFAM" id="SSF53098">
    <property type="entry name" value="Ribonuclease H-like"/>
    <property type="match status" value="1"/>
</dbReference>
<dbReference type="GO" id="GO:0046983">
    <property type="term" value="F:protein dimerization activity"/>
    <property type="evidence" value="ECO:0007669"/>
    <property type="project" value="InterPro"/>
</dbReference>
<dbReference type="InterPro" id="IPR008906">
    <property type="entry name" value="HATC_C_dom"/>
</dbReference>
<name>A0A1S3W0A9_VIGRR</name>
<dbReference type="InterPro" id="IPR052035">
    <property type="entry name" value="ZnF_BED_domain_contain"/>
</dbReference>
<evidence type="ECO:0000313" key="10">
    <source>
        <dbReference type="RefSeq" id="XP_014523714.1"/>
    </source>
</evidence>
<evidence type="ECO:0000313" key="9">
    <source>
        <dbReference type="Proteomes" id="UP000087766"/>
    </source>
</evidence>
<keyword evidence="6" id="KW-0175">Coiled coil</keyword>
<accession>A0A1S3W0A9</accession>
<evidence type="ECO:0000256" key="1">
    <source>
        <dbReference type="ARBA" id="ARBA00004123"/>
    </source>
</evidence>
<evidence type="ECO:0000256" key="4">
    <source>
        <dbReference type="ARBA" id="ARBA00022833"/>
    </source>
</evidence>
<sequence length="656" mass="75624">MSEKKRKRPEYRNPVRKYFEWNESRKCQMCKVKGCSSGISGNRASNLERHLETHHKEEFQELKKEKSEKAGSSTATAQQDDDEYLKVKMSPQVLKRSCVKIITLGGRPLECMDDEGFHDIIGPIIDAMPAHKQFAISAGTVKRMIPDEATQLVMNLRSELARRFVCLKVDAVSRLHRSFLGINVQFIENAQVCIRTLAVTEITKKHTGENMKEMVLECLKKYGVDLKHVYTFTTDNGSNMIKTGRLLQVLQEKNYISEVDAEMTQYLEDFFEGLEFDIDSAGSILSSVPCAAHTLQLAVLEFLKEEINKTILERARQEVRTLRTQNLVLKLKELKLPIPTLDCITRWHSTDDMLASLLKLKPFSEQLQIKLTEAEWKEIEELHKTLEPAKIATKVFEEEQLLIGDFVAYWMRMKGKIKKLNTPYADKLVSYIEARERIPAANRDTPLMKNPAVVAALYLDPRYFNVLSEDDVKLAENHILKLYARMCEEEPRQPSQEVQEVFSDEEEDEFRAMLIEKERERTIRPSPKKRGKVALDMELDLYDFRSRIKMVHRKTNILEWWQTEGYRKWPRLLAIANIVLAVPATQVSVERLFSGLKYIFSKSRSNIGSELLEAITVIRSNSKFMERYVVPECAIDRRSSAESASDESFNSSVSSS</sequence>
<reference evidence="10" key="1">
    <citation type="submission" date="2025-08" db="UniProtKB">
        <authorList>
            <consortium name="RefSeq"/>
        </authorList>
    </citation>
    <scope>IDENTIFICATION</scope>
    <source>
        <tissue evidence="10">Leaf</tissue>
    </source>
</reference>
<comment type="subcellular location">
    <subcellularLocation>
        <location evidence="1">Nucleus</location>
    </subcellularLocation>
</comment>
<feature type="region of interest" description="Disordered" evidence="7">
    <location>
        <begin position="62"/>
        <end position="82"/>
    </location>
</feature>
<gene>
    <name evidence="10" type="primary">LOC106779995</name>
</gene>
<keyword evidence="4" id="KW-0862">Zinc</keyword>
<keyword evidence="3" id="KW-0863">Zinc-finger</keyword>
<dbReference type="Proteomes" id="UP000087766">
    <property type="component" value="Unplaced"/>
</dbReference>